<sequence length="197" mass="20202">MRKNWVAIAVAVAGLCWSSSARAGDGSSFAGPGSVSLAAERLFGIHHARPSVGSNYTSFSLFGPGGLEAGVAPYSIPRIGLDYFAAGGLTVGLGAEVGVVSPENGSNTTILGLNPRLGWALRASDAVTFWPRAGLSYVMVDLGSSAYLLAAALEAQLVVTPTRNFGFLLGPTADIGLSATHTKVTELGFQAGLIGWF</sequence>
<protein>
    <recommendedName>
        <fullName evidence="4">Outer membrane protein beta-barrel domain-containing protein</fullName>
    </recommendedName>
</protein>
<dbReference type="AlphaFoldDB" id="A0A7I9VH81"/>
<dbReference type="RefSeq" id="WP_176062547.1">
    <property type="nucleotide sequence ID" value="NZ_BJTG01000001.1"/>
</dbReference>
<organism evidence="2 3">
    <name type="scientific">Anaeromyxobacter diazotrophicus</name>
    <dbReference type="NCBI Taxonomy" id="2590199"/>
    <lineage>
        <taxon>Bacteria</taxon>
        <taxon>Pseudomonadati</taxon>
        <taxon>Myxococcota</taxon>
        <taxon>Myxococcia</taxon>
        <taxon>Myxococcales</taxon>
        <taxon>Cystobacterineae</taxon>
        <taxon>Anaeromyxobacteraceae</taxon>
        <taxon>Anaeromyxobacter</taxon>
    </lineage>
</organism>
<accession>A0A7I9VH81</accession>
<name>A0A7I9VH81_9BACT</name>
<evidence type="ECO:0000256" key="1">
    <source>
        <dbReference type="SAM" id="SignalP"/>
    </source>
</evidence>
<gene>
    <name evidence="2" type="ORF">AMYX_04920</name>
</gene>
<evidence type="ECO:0000313" key="3">
    <source>
        <dbReference type="Proteomes" id="UP000503640"/>
    </source>
</evidence>
<evidence type="ECO:0008006" key="4">
    <source>
        <dbReference type="Google" id="ProtNLM"/>
    </source>
</evidence>
<evidence type="ECO:0000313" key="2">
    <source>
        <dbReference type="EMBL" id="GEJ55751.1"/>
    </source>
</evidence>
<keyword evidence="3" id="KW-1185">Reference proteome</keyword>
<comment type="caution">
    <text evidence="2">The sequence shown here is derived from an EMBL/GenBank/DDBJ whole genome shotgun (WGS) entry which is preliminary data.</text>
</comment>
<dbReference type="EMBL" id="BJTG01000001">
    <property type="protein sequence ID" value="GEJ55751.1"/>
    <property type="molecule type" value="Genomic_DNA"/>
</dbReference>
<keyword evidence="1" id="KW-0732">Signal</keyword>
<proteinExistence type="predicted"/>
<dbReference type="Proteomes" id="UP000503640">
    <property type="component" value="Unassembled WGS sequence"/>
</dbReference>
<feature type="signal peptide" evidence="1">
    <location>
        <begin position="1"/>
        <end position="23"/>
    </location>
</feature>
<feature type="chain" id="PRO_5029856009" description="Outer membrane protein beta-barrel domain-containing protein" evidence="1">
    <location>
        <begin position="24"/>
        <end position="197"/>
    </location>
</feature>
<reference evidence="3" key="1">
    <citation type="journal article" date="2020" name="Appl. Environ. Microbiol.">
        <title>Diazotrophic Anaeromyxobacter Isolates from Soils.</title>
        <authorList>
            <person name="Masuda Y."/>
            <person name="Yamanaka H."/>
            <person name="Xu Z.X."/>
            <person name="Shiratori Y."/>
            <person name="Aono T."/>
            <person name="Amachi S."/>
            <person name="Senoo K."/>
            <person name="Itoh H."/>
        </authorList>
    </citation>
    <scope>NUCLEOTIDE SEQUENCE [LARGE SCALE GENOMIC DNA]</scope>
    <source>
        <strain evidence="3">R267</strain>
    </source>
</reference>